<evidence type="ECO:0000256" key="6">
    <source>
        <dbReference type="ARBA" id="ARBA00022833"/>
    </source>
</evidence>
<accession>A0ABQ4N5I7</accession>
<dbReference type="InterPro" id="IPR018062">
    <property type="entry name" value="HTH_AraC-typ_CS"/>
</dbReference>
<keyword evidence="14" id="KW-1185">Reference proteome</keyword>
<dbReference type="InterPro" id="IPR016220">
    <property type="entry name" value="Me-P-triester_DNA_alkyl-Trfase"/>
</dbReference>
<dbReference type="InterPro" id="IPR004026">
    <property type="entry name" value="Ada_DNA_repair_Zn-bd"/>
</dbReference>
<keyword evidence="4" id="KW-0479">Metal-binding</keyword>
<evidence type="ECO:0000256" key="4">
    <source>
        <dbReference type="ARBA" id="ARBA00022723"/>
    </source>
</evidence>
<evidence type="ECO:0000256" key="11">
    <source>
        <dbReference type="ARBA" id="ARBA00023204"/>
    </source>
</evidence>
<dbReference type="InterPro" id="IPR018060">
    <property type="entry name" value="HTH_AraC"/>
</dbReference>
<dbReference type="PIRSF" id="PIRSF000408">
    <property type="entry name" value="Alkyltransferas_AdaA"/>
    <property type="match status" value="1"/>
</dbReference>
<evidence type="ECO:0000313" key="13">
    <source>
        <dbReference type="EMBL" id="GIQ63488.1"/>
    </source>
</evidence>
<keyword evidence="2" id="KW-0489">Methyltransferase</keyword>
<evidence type="ECO:0000256" key="5">
    <source>
        <dbReference type="ARBA" id="ARBA00022763"/>
    </source>
</evidence>
<dbReference type="SUPFAM" id="SSF46689">
    <property type="entry name" value="Homeodomain-like"/>
    <property type="match status" value="2"/>
</dbReference>
<keyword evidence="5" id="KW-0227">DNA damage</keyword>
<dbReference type="Pfam" id="PF12833">
    <property type="entry name" value="HTH_18"/>
    <property type="match status" value="1"/>
</dbReference>
<dbReference type="SMART" id="SM00342">
    <property type="entry name" value="HTH_ARAC"/>
    <property type="match status" value="1"/>
</dbReference>
<keyword evidence="6" id="KW-0862">Zinc</keyword>
<dbReference type="RefSeq" id="WP_213528625.1">
    <property type="nucleotide sequence ID" value="NZ_BOVJ01000064.1"/>
</dbReference>
<keyword evidence="10" id="KW-0804">Transcription</keyword>
<evidence type="ECO:0000256" key="3">
    <source>
        <dbReference type="ARBA" id="ARBA00022679"/>
    </source>
</evidence>
<dbReference type="EMBL" id="BOVJ01000064">
    <property type="protein sequence ID" value="GIQ63488.1"/>
    <property type="molecule type" value="Genomic_DNA"/>
</dbReference>
<evidence type="ECO:0000256" key="7">
    <source>
        <dbReference type="ARBA" id="ARBA00023015"/>
    </source>
</evidence>
<dbReference type="Gene3D" id="1.10.10.60">
    <property type="entry name" value="Homeodomain-like"/>
    <property type="match status" value="2"/>
</dbReference>
<keyword evidence="9" id="KW-0010">Activator</keyword>
<evidence type="ECO:0000256" key="2">
    <source>
        <dbReference type="ARBA" id="ARBA00022603"/>
    </source>
</evidence>
<gene>
    <name evidence="13" type="primary">adaA</name>
    <name evidence="13" type="ORF">PACILC2_20560</name>
</gene>
<keyword evidence="3" id="KW-0808">Transferase</keyword>
<evidence type="ECO:0000256" key="10">
    <source>
        <dbReference type="ARBA" id="ARBA00023163"/>
    </source>
</evidence>
<dbReference type="SUPFAM" id="SSF57884">
    <property type="entry name" value="Ada DNA repair protein, N-terminal domain (N-Ada 10)"/>
    <property type="match status" value="1"/>
</dbReference>
<dbReference type="PROSITE" id="PS01124">
    <property type="entry name" value="HTH_ARAC_FAMILY_2"/>
    <property type="match status" value="1"/>
</dbReference>
<evidence type="ECO:0000259" key="12">
    <source>
        <dbReference type="PROSITE" id="PS01124"/>
    </source>
</evidence>
<keyword evidence="8" id="KW-0238">DNA-binding</keyword>
<protein>
    <submittedName>
        <fullName evidence="13">Bifunctional transcriptional activator/DNA repair enzyme AdaA</fullName>
    </submittedName>
</protein>
<keyword evidence="11" id="KW-0234">DNA repair</keyword>
<evidence type="ECO:0000313" key="14">
    <source>
        <dbReference type="Proteomes" id="UP000680304"/>
    </source>
</evidence>
<proteinExistence type="predicted"/>
<name>A0ABQ4N5I7_9BACL</name>
<dbReference type="InterPro" id="IPR035451">
    <property type="entry name" value="Ada-like_dom_sf"/>
</dbReference>
<keyword evidence="7" id="KW-0805">Transcription regulation</keyword>
<sequence length="189" mass="21929">MQEPAPATDEQWQAILNNDASYNGQFYYAVKSTGIFCYPSCKSKPPKRENIGIYYSAEQALTRFRPCKRCKPTGQRLPDEEWIAVVTEYIERNYGENLKLEHLANICHGTPYHLHRTFKKVKGMTPAAFIQQFRIDNAKDLLRRTDKTVAEVGECVGLPNTPYFITLFKKMTGYTPESYRKWHKQHANL</sequence>
<evidence type="ECO:0000256" key="1">
    <source>
        <dbReference type="ARBA" id="ARBA00001947"/>
    </source>
</evidence>
<dbReference type="Pfam" id="PF02805">
    <property type="entry name" value="Ada_Zn_binding"/>
    <property type="match status" value="1"/>
</dbReference>
<comment type="cofactor">
    <cofactor evidence="1">
        <name>Zn(2+)</name>
        <dbReference type="ChEBI" id="CHEBI:29105"/>
    </cofactor>
</comment>
<dbReference type="InterPro" id="IPR009057">
    <property type="entry name" value="Homeodomain-like_sf"/>
</dbReference>
<comment type="caution">
    <text evidence="13">The sequence shown here is derived from an EMBL/GenBank/DDBJ whole genome shotgun (WGS) entry which is preliminary data.</text>
</comment>
<dbReference type="Proteomes" id="UP000680304">
    <property type="component" value="Unassembled WGS sequence"/>
</dbReference>
<dbReference type="PANTHER" id="PTHR43280">
    <property type="entry name" value="ARAC-FAMILY TRANSCRIPTIONAL REGULATOR"/>
    <property type="match status" value="1"/>
</dbReference>
<evidence type="ECO:0000256" key="8">
    <source>
        <dbReference type="ARBA" id="ARBA00023125"/>
    </source>
</evidence>
<dbReference type="PROSITE" id="PS00041">
    <property type="entry name" value="HTH_ARAC_FAMILY_1"/>
    <property type="match status" value="1"/>
</dbReference>
<evidence type="ECO:0000256" key="9">
    <source>
        <dbReference type="ARBA" id="ARBA00023159"/>
    </source>
</evidence>
<dbReference type="PANTHER" id="PTHR43280:SF28">
    <property type="entry name" value="HTH-TYPE TRANSCRIPTIONAL ACTIVATOR RHAS"/>
    <property type="match status" value="1"/>
</dbReference>
<feature type="domain" description="HTH araC/xylS-type" evidence="12">
    <location>
        <begin position="84"/>
        <end position="182"/>
    </location>
</feature>
<reference evidence="13 14" key="1">
    <citation type="submission" date="2021-04" db="EMBL/GenBank/DDBJ databases">
        <title>Draft genome sequence of Paenibacillus cisolokensis, LC2-13A.</title>
        <authorList>
            <person name="Uke A."/>
            <person name="Chhe C."/>
            <person name="Baramee S."/>
            <person name="Kosugi A."/>
        </authorList>
    </citation>
    <scope>NUCLEOTIDE SEQUENCE [LARGE SCALE GENOMIC DNA]</scope>
    <source>
        <strain evidence="13 14">LC2-13A</strain>
    </source>
</reference>
<dbReference type="Gene3D" id="3.40.10.10">
    <property type="entry name" value="DNA Methylphosphotriester Repair Domain"/>
    <property type="match status" value="1"/>
</dbReference>
<organism evidence="13 14">
    <name type="scientific">Paenibacillus cisolokensis</name>
    <dbReference type="NCBI Taxonomy" id="1658519"/>
    <lineage>
        <taxon>Bacteria</taxon>
        <taxon>Bacillati</taxon>
        <taxon>Bacillota</taxon>
        <taxon>Bacilli</taxon>
        <taxon>Bacillales</taxon>
        <taxon>Paenibacillaceae</taxon>
        <taxon>Paenibacillus</taxon>
    </lineage>
</organism>